<sequence>MRNILTRYPALSLSSLASASSSASRTRALAAASNTNIATVRTTTTTTTTTTTKLIPSNAKRTLFKMTVPKTQEPTITSITELTPQTSKWLTLQQISYVDQTGKSRLWEVAARKTRSSPPSSSSSSPGIDAVAMCNIILHPSRPPSTLLVIQYRPPLDAYTIEWPAGLIDKGETPEQAAVREFKEETGYECVVKRISPVQAADPGMSSANMVMATVEVNLTEKDGEELPEQRLEDGEHITRVVVPIKDLYQRLVEYSRMERHVVAAKLFHFAEGMEFARTERYGVFGGGGGKRE</sequence>
<comment type="caution">
    <text evidence="4">The sequence shown here is derived from an EMBL/GenBank/DDBJ whole genome shotgun (WGS) entry which is preliminary data.</text>
</comment>
<dbReference type="FunFam" id="3.90.79.10:FF:000016">
    <property type="entry name" value="ADP-sugar pyrophosphatase isoform X1"/>
    <property type="match status" value="1"/>
</dbReference>
<evidence type="ECO:0000313" key="4">
    <source>
        <dbReference type="EMBL" id="KAK3948491.1"/>
    </source>
</evidence>
<dbReference type="PANTHER" id="PTHR11839:SF26">
    <property type="entry name" value="ADP-RIBOSE DIPHOSPHATASE"/>
    <property type="match status" value="1"/>
</dbReference>
<dbReference type="Proteomes" id="UP001303222">
    <property type="component" value="Unassembled WGS sequence"/>
</dbReference>
<dbReference type="EMBL" id="MU859261">
    <property type="protein sequence ID" value="KAK3948491.1"/>
    <property type="molecule type" value="Genomic_DNA"/>
</dbReference>
<evidence type="ECO:0000313" key="5">
    <source>
        <dbReference type="Proteomes" id="UP001303222"/>
    </source>
</evidence>
<feature type="domain" description="Nudix hydrolase" evidence="3">
    <location>
        <begin position="128"/>
        <end position="265"/>
    </location>
</feature>
<dbReference type="GO" id="GO:0047631">
    <property type="term" value="F:ADP-ribose diphosphatase activity"/>
    <property type="evidence" value="ECO:0007669"/>
    <property type="project" value="TreeGrafter"/>
</dbReference>
<dbReference type="InterPro" id="IPR000086">
    <property type="entry name" value="NUDIX_hydrolase_dom"/>
</dbReference>
<dbReference type="PRINTS" id="PR00502">
    <property type="entry name" value="NUDIXFAMILY"/>
</dbReference>
<comment type="similarity">
    <text evidence="2">Belongs to the Nudix hydrolase family.</text>
</comment>
<dbReference type="Pfam" id="PF00293">
    <property type="entry name" value="NUDIX"/>
    <property type="match status" value="1"/>
</dbReference>
<evidence type="ECO:0000259" key="3">
    <source>
        <dbReference type="PROSITE" id="PS51462"/>
    </source>
</evidence>
<dbReference type="GO" id="GO:0019693">
    <property type="term" value="P:ribose phosphate metabolic process"/>
    <property type="evidence" value="ECO:0007669"/>
    <property type="project" value="TreeGrafter"/>
</dbReference>
<dbReference type="PROSITE" id="PS00893">
    <property type="entry name" value="NUDIX_BOX"/>
    <property type="match status" value="1"/>
</dbReference>
<gene>
    <name evidence="4" type="ORF">QBC32DRAFT_351498</name>
</gene>
<keyword evidence="5" id="KW-1185">Reference proteome</keyword>
<keyword evidence="1 2" id="KW-0378">Hydrolase</keyword>
<dbReference type="SUPFAM" id="SSF55811">
    <property type="entry name" value="Nudix"/>
    <property type="match status" value="1"/>
</dbReference>
<evidence type="ECO:0000256" key="1">
    <source>
        <dbReference type="ARBA" id="ARBA00022801"/>
    </source>
</evidence>
<dbReference type="AlphaFoldDB" id="A0AAN6NP65"/>
<dbReference type="PANTHER" id="PTHR11839">
    <property type="entry name" value="UDP/ADP-SUGAR PYROPHOSPHATASE"/>
    <property type="match status" value="1"/>
</dbReference>
<organism evidence="4 5">
    <name type="scientific">Pseudoneurospora amorphoporcata</name>
    <dbReference type="NCBI Taxonomy" id="241081"/>
    <lineage>
        <taxon>Eukaryota</taxon>
        <taxon>Fungi</taxon>
        <taxon>Dikarya</taxon>
        <taxon>Ascomycota</taxon>
        <taxon>Pezizomycotina</taxon>
        <taxon>Sordariomycetes</taxon>
        <taxon>Sordariomycetidae</taxon>
        <taxon>Sordariales</taxon>
        <taxon>Sordariaceae</taxon>
        <taxon>Pseudoneurospora</taxon>
    </lineage>
</organism>
<evidence type="ECO:0000256" key="2">
    <source>
        <dbReference type="RuleBase" id="RU003476"/>
    </source>
</evidence>
<name>A0AAN6NP65_9PEZI</name>
<accession>A0AAN6NP65</accession>
<dbReference type="GO" id="GO:0005634">
    <property type="term" value="C:nucleus"/>
    <property type="evidence" value="ECO:0007669"/>
    <property type="project" value="TreeGrafter"/>
</dbReference>
<dbReference type="PROSITE" id="PS51462">
    <property type="entry name" value="NUDIX"/>
    <property type="match status" value="1"/>
</dbReference>
<dbReference type="InterPro" id="IPR020084">
    <property type="entry name" value="NUDIX_hydrolase_CS"/>
</dbReference>
<proteinExistence type="inferred from homology"/>
<dbReference type="CDD" id="cd18888">
    <property type="entry name" value="NUDIX_ADPRase_Nudt5"/>
    <property type="match status" value="1"/>
</dbReference>
<reference evidence="4" key="2">
    <citation type="submission" date="2023-06" db="EMBL/GenBank/DDBJ databases">
        <authorList>
            <consortium name="Lawrence Berkeley National Laboratory"/>
            <person name="Mondo S.J."/>
            <person name="Hensen N."/>
            <person name="Bonometti L."/>
            <person name="Westerberg I."/>
            <person name="Brannstrom I.O."/>
            <person name="Guillou S."/>
            <person name="Cros-Aarteil S."/>
            <person name="Calhoun S."/>
            <person name="Haridas S."/>
            <person name="Kuo A."/>
            <person name="Pangilinan J."/>
            <person name="Riley R."/>
            <person name="Labutti K."/>
            <person name="Andreopoulos B."/>
            <person name="Lipzen A."/>
            <person name="Chen C."/>
            <person name="Yanf M."/>
            <person name="Daum C."/>
            <person name="Ng V."/>
            <person name="Clum A."/>
            <person name="Steindorff A."/>
            <person name="Ohm R."/>
            <person name="Martin F."/>
            <person name="Silar P."/>
            <person name="Natvig D."/>
            <person name="Lalanne C."/>
            <person name="Gautier V."/>
            <person name="Ament-Velasquez S.L."/>
            <person name="Kruys A."/>
            <person name="Hutchinson M.I."/>
            <person name="Powell A.J."/>
            <person name="Barry K."/>
            <person name="Miller A.N."/>
            <person name="Grigoriev I.V."/>
            <person name="Debuchy R."/>
            <person name="Gladieux P."/>
            <person name="Thoren M.H."/>
            <person name="Johannesson H."/>
        </authorList>
    </citation>
    <scope>NUCLEOTIDE SEQUENCE</scope>
    <source>
        <strain evidence="4">CBS 626.80</strain>
    </source>
</reference>
<reference evidence="4" key="1">
    <citation type="journal article" date="2023" name="Mol. Phylogenet. Evol.">
        <title>Genome-scale phylogeny and comparative genomics of the fungal order Sordariales.</title>
        <authorList>
            <person name="Hensen N."/>
            <person name="Bonometti L."/>
            <person name="Westerberg I."/>
            <person name="Brannstrom I.O."/>
            <person name="Guillou S."/>
            <person name="Cros-Aarteil S."/>
            <person name="Calhoun S."/>
            <person name="Haridas S."/>
            <person name="Kuo A."/>
            <person name="Mondo S."/>
            <person name="Pangilinan J."/>
            <person name="Riley R."/>
            <person name="LaButti K."/>
            <person name="Andreopoulos B."/>
            <person name="Lipzen A."/>
            <person name="Chen C."/>
            <person name="Yan M."/>
            <person name="Daum C."/>
            <person name="Ng V."/>
            <person name="Clum A."/>
            <person name="Steindorff A."/>
            <person name="Ohm R.A."/>
            <person name="Martin F."/>
            <person name="Silar P."/>
            <person name="Natvig D.O."/>
            <person name="Lalanne C."/>
            <person name="Gautier V."/>
            <person name="Ament-Velasquez S.L."/>
            <person name="Kruys A."/>
            <person name="Hutchinson M.I."/>
            <person name="Powell A.J."/>
            <person name="Barry K."/>
            <person name="Miller A.N."/>
            <person name="Grigoriev I.V."/>
            <person name="Debuchy R."/>
            <person name="Gladieux P."/>
            <person name="Hiltunen Thoren M."/>
            <person name="Johannesson H."/>
        </authorList>
    </citation>
    <scope>NUCLEOTIDE SEQUENCE</scope>
    <source>
        <strain evidence="4">CBS 626.80</strain>
    </source>
</reference>
<dbReference type="GO" id="GO:0006753">
    <property type="term" value="P:nucleoside phosphate metabolic process"/>
    <property type="evidence" value="ECO:0007669"/>
    <property type="project" value="TreeGrafter"/>
</dbReference>
<dbReference type="InterPro" id="IPR020476">
    <property type="entry name" value="Nudix_hydrolase"/>
</dbReference>
<dbReference type="Gene3D" id="3.90.79.10">
    <property type="entry name" value="Nucleoside Triphosphate Pyrophosphohydrolase"/>
    <property type="match status" value="1"/>
</dbReference>
<protein>
    <submittedName>
        <fullName evidence="4">NUDIX hydrolase domain-like protein</fullName>
    </submittedName>
</protein>
<dbReference type="InterPro" id="IPR015797">
    <property type="entry name" value="NUDIX_hydrolase-like_dom_sf"/>
</dbReference>